<dbReference type="EMBL" id="CAUYUJ010014922">
    <property type="protein sequence ID" value="CAK0847702.1"/>
    <property type="molecule type" value="Genomic_DNA"/>
</dbReference>
<dbReference type="Gene3D" id="2.20.100.10">
    <property type="entry name" value="Thrombospondin type-1 (TSP1) repeat"/>
    <property type="match status" value="1"/>
</dbReference>
<dbReference type="PROSITE" id="PS50092">
    <property type="entry name" value="TSP1"/>
    <property type="match status" value="1"/>
</dbReference>
<dbReference type="InterPro" id="IPR000884">
    <property type="entry name" value="TSP1_rpt"/>
</dbReference>
<keyword evidence="3" id="KW-0325">Glycoprotein</keyword>
<feature type="domain" description="Ricin B lectin" evidence="4">
    <location>
        <begin position="38"/>
        <end position="168"/>
    </location>
</feature>
<evidence type="ECO:0000313" key="6">
    <source>
        <dbReference type="Proteomes" id="UP001189429"/>
    </source>
</evidence>
<dbReference type="PROSITE" id="PS50231">
    <property type="entry name" value="RICIN_B_LECTIN"/>
    <property type="match status" value="1"/>
</dbReference>
<comment type="caution">
    <text evidence="5">The sequence shown here is derived from an EMBL/GenBank/DDBJ whole genome shotgun (WGS) entry which is preliminary data.</text>
</comment>
<dbReference type="InterPro" id="IPR035992">
    <property type="entry name" value="Ricin_B-like_lectins"/>
</dbReference>
<dbReference type="Pfam" id="PF19028">
    <property type="entry name" value="TSP1_spondin"/>
    <property type="match status" value="1"/>
</dbReference>
<keyword evidence="2" id="KW-1015">Disulfide bond</keyword>
<evidence type="ECO:0000313" key="5">
    <source>
        <dbReference type="EMBL" id="CAK0847702.1"/>
    </source>
</evidence>
<organism evidence="5 6">
    <name type="scientific">Prorocentrum cordatum</name>
    <dbReference type="NCBI Taxonomy" id="2364126"/>
    <lineage>
        <taxon>Eukaryota</taxon>
        <taxon>Sar</taxon>
        <taxon>Alveolata</taxon>
        <taxon>Dinophyceae</taxon>
        <taxon>Prorocentrales</taxon>
        <taxon>Prorocentraceae</taxon>
        <taxon>Prorocentrum</taxon>
    </lineage>
</organism>
<sequence>MLACIPVLAQKRGGAVTRSSREGHIISTLSVDPTVEERTVWIKSDEHQKMCLSVAGGENKNAVPAQIGFCDSKETSMQFLVPKSGDGYIKWASHPEKCLHSSGGEFMWWDCDAKKEDHQVFKIPGGSAGKVQLVSSSDCMAVPTGGGDTTGFLEMGDCEPVNANFIVEDVPGICTYSEWSDWSECTDKCGGGVSARSRAVIAHQESDDGSDCDGRFETRRCNAQKCQVAA</sequence>
<dbReference type="InterPro" id="IPR000772">
    <property type="entry name" value="Ricin_B_lectin"/>
</dbReference>
<keyword evidence="6" id="KW-1185">Reference proteome</keyword>
<gene>
    <name evidence="5" type="ORF">PCOR1329_LOCUS40835</name>
</gene>
<dbReference type="InterPro" id="IPR044004">
    <property type="entry name" value="TSP1_spondin_dom"/>
</dbReference>
<dbReference type="SUPFAM" id="SSF50370">
    <property type="entry name" value="Ricin B-like lectins"/>
    <property type="match status" value="1"/>
</dbReference>
<dbReference type="SMART" id="SM00209">
    <property type="entry name" value="TSP1"/>
    <property type="match status" value="1"/>
</dbReference>
<reference evidence="5" key="1">
    <citation type="submission" date="2023-10" db="EMBL/GenBank/DDBJ databases">
        <authorList>
            <person name="Chen Y."/>
            <person name="Shah S."/>
            <person name="Dougan E. K."/>
            <person name="Thang M."/>
            <person name="Chan C."/>
        </authorList>
    </citation>
    <scope>NUCLEOTIDE SEQUENCE [LARGE SCALE GENOMIC DNA]</scope>
</reference>
<evidence type="ECO:0000259" key="4">
    <source>
        <dbReference type="SMART" id="SM00458"/>
    </source>
</evidence>
<evidence type="ECO:0000256" key="3">
    <source>
        <dbReference type="ARBA" id="ARBA00023180"/>
    </source>
</evidence>
<dbReference type="InterPro" id="IPR036383">
    <property type="entry name" value="TSP1_rpt_sf"/>
</dbReference>
<dbReference type="CDD" id="cd00161">
    <property type="entry name" value="beta-trefoil_Ricin-like"/>
    <property type="match status" value="1"/>
</dbReference>
<dbReference type="Gene3D" id="2.80.10.50">
    <property type="match status" value="1"/>
</dbReference>
<dbReference type="SUPFAM" id="SSF82895">
    <property type="entry name" value="TSP-1 type 1 repeat"/>
    <property type="match status" value="1"/>
</dbReference>
<evidence type="ECO:0000256" key="1">
    <source>
        <dbReference type="ARBA" id="ARBA00022729"/>
    </source>
</evidence>
<name>A0ABN9TPL0_9DINO</name>
<dbReference type="SMART" id="SM00458">
    <property type="entry name" value="RICIN"/>
    <property type="match status" value="1"/>
</dbReference>
<evidence type="ECO:0000256" key="2">
    <source>
        <dbReference type="ARBA" id="ARBA00023157"/>
    </source>
</evidence>
<dbReference type="Proteomes" id="UP001189429">
    <property type="component" value="Unassembled WGS sequence"/>
</dbReference>
<accession>A0ABN9TPL0</accession>
<protein>
    <recommendedName>
        <fullName evidence="4">Ricin B lectin domain-containing protein</fullName>
    </recommendedName>
</protein>
<proteinExistence type="predicted"/>
<keyword evidence="1" id="KW-0732">Signal</keyword>